<name>A0A1N6DDN3_9GAMM</name>
<feature type="transmembrane region" description="Helical" evidence="4">
    <location>
        <begin position="77"/>
        <end position="96"/>
    </location>
</feature>
<dbReference type="EMBL" id="FSRE01000001">
    <property type="protein sequence ID" value="SIN68827.1"/>
    <property type="molecule type" value="Genomic_DNA"/>
</dbReference>
<dbReference type="NCBIfam" id="TIGR00229">
    <property type="entry name" value="sensory_box"/>
    <property type="match status" value="1"/>
</dbReference>
<keyword evidence="4" id="KW-0812">Transmembrane</keyword>
<dbReference type="InterPro" id="IPR013767">
    <property type="entry name" value="PAS_fold"/>
</dbReference>
<proteinExistence type="predicted"/>
<evidence type="ECO:0000313" key="7">
    <source>
        <dbReference type="Proteomes" id="UP000198461"/>
    </source>
</evidence>
<dbReference type="GO" id="GO:0052621">
    <property type="term" value="F:diguanylate cyclase activity"/>
    <property type="evidence" value="ECO:0007669"/>
    <property type="project" value="UniProtKB-EC"/>
</dbReference>
<evidence type="ECO:0000256" key="2">
    <source>
        <dbReference type="ARBA" id="ARBA00012528"/>
    </source>
</evidence>
<comment type="catalytic activity">
    <reaction evidence="3">
        <text>2 GTP = 3',3'-c-di-GMP + 2 diphosphate</text>
        <dbReference type="Rhea" id="RHEA:24898"/>
        <dbReference type="ChEBI" id="CHEBI:33019"/>
        <dbReference type="ChEBI" id="CHEBI:37565"/>
        <dbReference type="ChEBI" id="CHEBI:58805"/>
        <dbReference type="EC" id="2.7.7.65"/>
    </reaction>
</comment>
<reference evidence="6 7" key="1">
    <citation type="submission" date="2016-11" db="EMBL/GenBank/DDBJ databases">
        <authorList>
            <person name="Jaros S."/>
            <person name="Januszkiewicz K."/>
            <person name="Wedrychowicz H."/>
        </authorList>
    </citation>
    <scope>NUCLEOTIDE SEQUENCE [LARGE SCALE GENOMIC DNA]</scope>
    <source>
        <strain evidence="6 7">DSM 17737</strain>
    </source>
</reference>
<dbReference type="InterPro" id="IPR035965">
    <property type="entry name" value="PAS-like_dom_sf"/>
</dbReference>
<gene>
    <name evidence="6" type="ORF">SAMN05443662_0060</name>
</gene>
<organism evidence="6 7">
    <name type="scientific">Sulfurivirga caldicuralii</name>
    <dbReference type="NCBI Taxonomy" id="364032"/>
    <lineage>
        <taxon>Bacteria</taxon>
        <taxon>Pseudomonadati</taxon>
        <taxon>Pseudomonadota</taxon>
        <taxon>Gammaproteobacteria</taxon>
        <taxon>Thiotrichales</taxon>
        <taxon>Piscirickettsiaceae</taxon>
        <taxon>Sulfurivirga</taxon>
    </lineage>
</organism>
<feature type="domain" description="GGDEF" evidence="5">
    <location>
        <begin position="277"/>
        <end position="410"/>
    </location>
</feature>
<dbReference type="InterPro" id="IPR029787">
    <property type="entry name" value="Nucleotide_cyclase"/>
</dbReference>
<dbReference type="STRING" id="364032.SAMN05443662_0060"/>
<protein>
    <recommendedName>
        <fullName evidence="2">diguanylate cyclase</fullName>
        <ecNumber evidence="2">2.7.7.65</ecNumber>
    </recommendedName>
</protein>
<dbReference type="CDD" id="cd00130">
    <property type="entry name" value="PAS"/>
    <property type="match status" value="1"/>
</dbReference>
<dbReference type="PANTHER" id="PTHR45138:SF9">
    <property type="entry name" value="DIGUANYLATE CYCLASE DGCM-RELATED"/>
    <property type="match status" value="1"/>
</dbReference>
<dbReference type="PANTHER" id="PTHR45138">
    <property type="entry name" value="REGULATORY COMPONENTS OF SENSORY TRANSDUCTION SYSTEM"/>
    <property type="match status" value="1"/>
</dbReference>
<evidence type="ECO:0000256" key="3">
    <source>
        <dbReference type="ARBA" id="ARBA00034247"/>
    </source>
</evidence>
<dbReference type="InterPro" id="IPR000014">
    <property type="entry name" value="PAS"/>
</dbReference>
<dbReference type="Pfam" id="PF00989">
    <property type="entry name" value="PAS"/>
    <property type="match status" value="1"/>
</dbReference>
<dbReference type="CDD" id="cd01949">
    <property type="entry name" value="GGDEF"/>
    <property type="match status" value="1"/>
</dbReference>
<keyword evidence="4" id="KW-0472">Membrane</keyword>
<evidence type="ECO:0000256" key="1">
    <source>
        <dbReference type="ARBA" id="ARBA00001946"/>
    </source>
</evidence>
<evidence type="ECO:0000259" key="5">
    <source>
        <dbReference type="PROSITE" id="PS50887"/>
    </source>
</evidence>
<dbReference type="SUPFAM" id="SSF55785">
    <property type="entry name" value="PYP-like sensor domain (PAS domain)"/>
    <property type="match status" value="1"/>
</dbReference>
<sequence length="413" mass="47192">MQSPPLMMPWLQYSEQKRPLPATKHHMERLRRHVSPFRCTIRPIPVFLQPHRLIGGVLVYHSVPATAAPPNTVDTQAGLLLLLCLLLALIISLLLYHRHHLKTLRTATYTQDALEKNYSLLETVFTHSPIGMMVQDQARRIIRSNAALEAILGIRPEVLDGMGTPLSSLITDETARQSLLRAYYDLLTHPGHLLKVKLPIRSINGQEKWVVVSAQTLLENNEVKGIFWQVEDITREENALRELQRVSSLDPLTGTLNRRAFMQLWRRERGRALRNKTPLSLIIIDLDHFKQINDRYGHHFGDEVLRHTAKIMQHHTRDTDMLARFGGEEFVLLLPDTDLQAALEVAEKLRTILEQYTIKPDTQQSITITFSAGLAQWQPEESFDGLYKKADTALYRAKQAGRNRVKVYATPAA</sequence>
<accession>A0A1N6DDN3</accession>
<dbReference type="AlphaFoldDB" id="A0A1N6DDN3"/>
<keyword evidence="4" id="KW-1133">Transmembrane helix</keyword>
<dbReference type="SUPFAM" id="SSF55073">
    <property type="entry name" value="Nucleotide cyclase"/>
    <property type="match status" value="1"/>
</dbReference>
<dbReference type="Gene3D" id="3.30.450.20">
    <property type="entry name" value="PAS domain"/>
    <property type="match status" value="1"/>
</dbReference>
<dbReference type="GO" id="GO:0006355">
    <property type="term" value="P:regulation of DNA-templated transcription"/>
    <property type="evidence" value="ECO:0007669"/>
    <property type="project" value="InterPro"/>
</dbReference>
<dbReference type="InterPro" id="IPR050469">
    <property type="entry name" value="Diguanylate_Cyclase"/>
</dbReference>
<evidence type="ECO:0000313" key="6">
    <source>
        <dbReference type="EMBL" id="SIN68827.1"/>
    </source>
</evidence>
<keyword evidence="7" id="KW-1185">Reference proteome</keyword>
<evidence type="ECO:0000256" key="4">
    <source>
        <dbReference type="SAM" id="Phobius"/>
    </source>
</evidence>
<comment type="cofactor">
    <cofactor evidence="1">
        <name>Mg(2+)</name>
        <dbReference type="ChEBI" id="CHEBI:18420"/>
    </cofactor>
</comment>
<dbReference type="SMART" id="SM00267">
    <property type="entry name" value="GGDEF"/>
    <property type="match status" value="1"/>
</dbReference>
<dbReference type="PROSITE" id="PS50887">
    <property type="entry name" value="GGDEF"/>
    <property type="match status" value="1"/>
</dbReference>
<dbReference type="Pfam" id="PF00990">
    <property type="entry name" value="GGDEF"/>
    <property type="match status" value="1"/>
</dbReference>
<dbReference type="Gene3D" id="3.30.70.270">
    <property type="match status" value="1"/>
</dbReference>
<dbReference type="InterPro" id="IPR000160">
    <property type="entry name" value="GGDEF_dom"/>
</dbReference>
<dbReference type="EC" id="2.7.7.65" evidence="2"/>
<dbReference type="NCBIfam" id="TIGR00254">
    <property type="entry name" value="GGDEF"/>
    <property type="match status" value="1"/>
</dbReference>
<dbReference type="Proteomes" id="UP000198461">
    <property type="component" value="Unassembled WGS sequence"/>
</dbReference>
<dbReference type="InterPro" id="IPR043128">
    <property type="entry name" value="Rev_trsase/Diguanyl_cyclase"/>
</dbReference>
<dbReference type="FunFam" id="3.30.70.270:FF:000001">
    <property type="entry name" value="Diguanylate cyclase domain protein"/>
    <property type="match status" value="1"/>
</dbReference>